<dbReference type="Gene3D" id="1.10.238.20">
    <property type="entry name" value="Pheromone/general odorant binding protein domain"/>
    <property type="match status" value="1"/>
</dbReference>
<dbReference type="EMBL" id="OD568225">
    <property type="protein sequence ID" value="CAD7446700.1"/>
    <property type="molecule type" value="Genomic_DNA"/>
</dbReference>
<proteinExistence type="predicted"/>
<reference evidence="1" key="1">
    <citation type="submission" date="2020-11" db="EMBL/GenBank/DDBJ databases">
        <authorList>
            <person name="Tran Van P."/>
        </authorList>
    </citation>
    <scope>NUCLEOTIDE SEQUENCE</scope>
</reference>
<dbReference type="AlphaFoldDB" id="A0A7R9F4D5"/>
<sequence>MFHTLGITKYRPTNYQSNMNISVFLLSIILMAIITTVTAESLKDQAMKYYTECQAERAQASASKPSSFGSKGASMGSTGGFRIDECPKDQDTKCDLGCVLKKLGAEQDGHRTRHLEGPRWFQNVPLRSVKTTIQQVSTDAILEKPQCVGRSYIKNNKLLATETKKLCKAEDPAKKKKLDDAIDACAKKVGTQKDECEAGAAVCKCVMEEYITKLADPTDVVLPETLAFRLGGIIDFDIWSVPGFLRFLLSSSEFRNCWWQTATGRREDEGRKLEHQSYKLGVPDQEWVLEARNDDIKIQSILARRGRTVLCSPPIVTYAAETWTLNMRETRKVEATGMKFVRSIRNEEKQV</sequence>
<dbReference type="GO" id="GO:0005549">
    <property type="term" value="F:odorant binding"/>
    <property type="evidence" value="ECO:0007669"/>
    <property type="project" value="InterPro"/>
</dbReference>
<dbReference type="CDD" id="cd23992">
    <property type="entry name" value="PBP_GOBP"/>
    <property type="match status" value="1"/>
</dbReference>
<dbReference type="InterPro" id="IPR036728">
    <property type="entry name" value="PBP_GOBP_sf"/>
</dbReference>
<protein>
    <submittedName>
        <fullName evidence="1">Uncharacterized protein</fullName>
    </submittedName>
</protein>
<gene>
    <name evidence="1" type="ORF">TBIB3V08_LOCUS9026</name>
</gene>
<accession>A0A7R9F4D5</accession>
<evidence type="ECO:0000313" key="1">
    <source>
        <dbReference type="EMBL" id="CAD7446700.1"/>
    </source>
</evidence>
<name>A0A7R9F4D5_9NEOP</name>
<organism evidence="1">
    <name type="scientific">Timema bartmani</name>
    <dbReference type="NCBI Taxonomy" id="61472"/>
    <lineage>
        <taxon>Eukaryota</taxon>
        <taxon>Metazoa</taxon>
        <taxon>Ecdysozoa</taxon>
        <taxon>Arthropoda</taxon>
        <taxon>Hexapoda</taxon>
        <taxon>Insecta</taxon>
        <taxon>Pterygota</taxon>
        <taxon>Neoptera</taxon>
        <taxon>Polyneoptera</taxon>
        <taxon>Phasmatodea</taxon>
        <taxon>Timematodea</taxon>
        <taxon>Timematoidea</taxon>
        <taxon>Timematidae</taxon>
        <taxon>Timema</taxon>
    </lineage>
</organism>
<dbReference type="SUPFAM" id="SSF47565">
    <property type="entry name" value="Insect pheromone/odorant-binding proteins"/>
    <property type="match status" value="1"/>
</dbReference>